<dbReference type="RefSeq" id="XP_016763402.1">
    <property type="nucleotide sequence ID" value="XM_016900583.1"/>
</dbReference>
<organism evidence="2 3">
    <name type="scientific">Sphaerulina musiva (strain SO2202)</name>
    <name type="common">Poplar stem canker fungus</name>
    <name type="synonym">Septoria musiva</name>
    <dbReference type="NCBI Taxonomy" id="692275"/>
    <lineage>
        <taxon>Eukaryota</taxon>
        <taxon>Fungi</taxon>
        <taxon>Dikarya</taxon>
        <taxon>Ascomycota</taxon>
        <taxon>Pezizomycotina</taxon>
        <taxon>Dothideomycetes</taxon>
        <taxon>Dothideomycetidae</taxon>
        <taxon>Mycosphaerellales</taxon>
        <taxon>Mycosphaerellaceae</taxon>
        <taxon>Sphaerulina</taxon>
    </lineage>
</organism>
<reference evidence="2 3" key="1">
    <citation type="journal article" date="2012" name="PLoS Pathog.">
        <title>Diverse lifestyles and strategies of plant pathogenesis encoded in the genomes of eighteen Dothideomycetes fungi.</title>
        <authorList>
            <person name="Ohm R.A."/>
            <person name="Feau N."/>
            <person name="Henrissat B."/>
            <person name="Schoch C.L."/>
            <person name="Horwitz B.A."/>
            <person name="Barry K.W."/>
            <person name="Condon B.J."/>
            <person name="Copeland A.C."/>
            <person name="Dhillon B."/>
            <person name="Glaser F."/>
            <person name="Hesse C.N."/>
            <person name="Kosti I."/>
            <person name="LaButti K."/>
            <person name="Lindquist E.A."/>
            <person name="Lucas S."/>
            <person name="Salamov A.A."/>
            <person name="Bradshaw R.E."/>
            <person name="Ciuffetti L."/>
            <person name="Hamelin R.C."/>
            <person name="Kema G.H.J."/>
            <person name="Lawrence C."/>
            <person name="Scott J.A."/>
            <person name="Spatafora J.W."/>
            <person name="Turgeon B.G."/>
            <person name="de Wit P.J.G.M."/>
            <person name="Zhong S."/>
            <person name="Goodwin S.B."/>
            <person name="Grigoriev I.V."/>
        </authorList>
    </citation>
    <scope>NUCLEOTIDE SEQUENCE [LARGE SCALE GENOMIC DNA]</scope>
    <source>
        <strain evidence="2 3">SO2202</strain>
    </source>
</reference>
<dbReference type="Proteomes" id="UP000016931">
    <property type="component" value="Unassembled WGS sequence"/>
</dbReference>
<accession>M3C4Q1</accession>
<evidence type="ECO:0000313" key="2">
    <source>
        <dbReference type="EMBL" id="EMF15281.1"/>
    </source>
</evidence>
<keyword evidence="3" id="KW-1185">Reference proteome</keyword>
<feature type="compositionally biased region" description="Low complexity" evidence="1">
    <location>
        <begin position="35"/>
        <end position="45"/>
    </location>
</feature>
<sequence length="166" mass="18777">MTSRNGISSIFILQKKPPLPPPYQILKISSITTRQQQQQQQQQQQLYPKFPSTDSTLSPTPQTQYINHPPLNPIKSSSRNIRGQKTYPSRDPCTASFTSTPSSSTSPIYCLTGSEYYWTSNRRSAVVAVVVGGGVVVDYDNKDNENGKSENIWWHWREERWNVAAG</sequence>
<dbReference type="GeneID" id="27897720"/>
<evidence type="ECO:0000256" key="1">
    <source>
        <dbReference type="SAM" id="MobiDB-lite"/>
    </source>
</evidence>
<gene>
    <name evidence="2" type="ORF">SEPMUDRAFT_105565</name>
</gene>
<feature type="region of interest" description="Disordered" evidence="1">
    <location>
        <begin position="1"/>
        <end position="100"/>
    </location>
</feature>
<feature type="compositionally biased region" description="Polar residues" evidence="1">
    <location>
        <begin position="74"/>
        <end position="87"/>
    </location>
</feature>
<dbReference type="AlphaFoldDB" id="M3C4Q1"/>
<dbReference type="HOGENOM" id="CLU_1603775_0_0_1"/>
<feature type="compositionally biased region" description="Polar residues" evidence="1">
    <location>
        <begin position="52"/>
        <end position="66"/>
    </location>
</feature>
<dbReference type="EMBL" id="KB456261">
    <property type="protein sequence ID" value="EMF15281.1"/>
    <property type="molecule type" value="Genomic_DNA"/>
</dbReference>
<evidence type="ECO:0000313" key="3">
    <source>
        <dbReference type="Proteomes" id="UP000016931"/>
    </source>
</evidence>
<proteinExistence type="predicted"/>
<name>M3C4Q1_SPHMS</name>
<protein>
    <submittedName>
        <fullName evidence="2">Uncharacterized protein</fullName>
    </submittedName>
</protein>